<keyword evidence="2" id="KW-0813">Transport</keyword>
<keyword evidence="3 11" id="KW-0812">Transmembrane</keyword>
<keyword evidence="13" id="KW-1185">Reference proteome</keyword>
<name>A0A915HL53_ROMCU</name>
<evidence type="ECO:0000256" key="7">
    <source>
        <dbReference type="ARBA" id="ARBA00022989"/>
    </source>
</evidence>
<dbReference type="GO" id="GO:0008429">
    <property type="term" value="F:phosphatidylethanolamine binding"/>
    <property type="evidence" value="ECO:0007669"/>
    <property type="project" value="TreeGrafter"/>
</dbReference>
<evidence type="ECO:0000256" key="4">
    <source>
        <dbReference type="ARBA" id="ARBA00022723"/>
    </source>
</evidence>
<evidence type="ECO:0000256" key="8">
    <source>
        <dbReference type="ARBA" id="ARBA00023055"/>
    </source>
</evidence>
<dbReference type="InterPro" id="IPR031468">
    <property type="entry name" value="SMP_LBD"/>
</dbReference>
<keyword evidence="10 11" id="KW-0472">Membrane</keyword>
<keyword evidence="5" id="KW-0677">Repeat</keyword>
<feature type="domain" description="SMP-LTD" evidence="12">
    <location>
        <begin position="84"/>
        <end position="165"/>
    </location>
</feature>
<evidence type="ECO:0000313" key="13">
    <source>
        <dbReference type="Proteomes" id="UP000887565"/>
    </source>
</evidence>
<dbReference type="CDD" id="cd21670">
    <property type="entry name" value="SMP_ESyt"/>
    <property type="match status" value="1"/>
</dbReference>
<dbReference type="PANTHER" id="PTHR45761">
    <property type="entry name" value="EXTENDED SYNAPTOTAGMIN-LIKE PROTEIN 2, ISOFORM C"/>
    <property type="match status" value="1"/>
</dbReference>
<protein>
    <submittedName>
        <fullName evidence="14">SMP-LTD domain-containing protein</fullName>
    </submittedName>
</protein>
<dbReference type="GO" id="GO:0005789">
    <property type="term" value="C:endoplasmic reticulum membrane"/>
    <property type="evidence" value="ECO:0007669"/>
    <property type="project" value="TreeGrafter"/>
</dbReference>
<evidence type="ECO:0000313" key="14">
    <source>
        <dbReference type="WBParaSite" id="nRc.2.0.1.t02072-RA"/>
    </source>
</evidence>
<dbReference type="GO" id="GO:0006869">
    <property type="term" value="P:lipid transport"/>
    <property type="evidence" value="ECO:0007669"/>
    <property type="project" value="UniProtKB-KW"/>
</dbReference>
<dbReference type="GO" id="GO:0005544">
    <property type="term" value="F:calcium-dependent phospholipid binding"/>
    <property type="evidence" value="ECO:0007669"/>
    <property type="project" value="TreeGrafter"/>
</dbReference>
<evidence type="ECO:0000256" key="2">
    <source>
        <dbReference type="ARBA" id="ARBA00022448"/>
    </source>
</evidence>
<evidence type="ECO:0000256" key="5">
    <source>
        <dbReference type="ARBA" id="ARBA00022737"/>
    </source>
</evidence>
<dbReference type="PANTHER" id="PTHR45761:SF1">
    <property type="entry name" value="EXTENDED SYNAPTOTAGMIN-LIKE PROTEIN 2, ISOFORM C"/>
    <property type="match status" value="1"/>
</dbReference>
<evidence type="ECO:0000256" key="11">
    <source>
        <dbReference type="SAM" id="Phobius"/>
    </source>
</evidence>
<dbReference type="WBParaSite" id="nRc.2.0.1.t02072-RA">
    <property type="protein sequence ID" value="nRc.2.0.1.t02072-RA"/>
    <property type="gene ID" value="nRc.2.0.1.g02072"/>
</dbReference>
<proteinExistence type="predicted"/>
<dbReference type="Pfam" id="PF17047">
    <property type="entry name" value="SMP_LBD"/>
    <property type="match status" value="1"/>
</dbReference>
<dbReference type="GO" id="GO:0005509">
    <property type="term" value="F:calcium ion binding"/>
    <property type="evidence" value="ECO:0007669"/>
    <property type="project" value="TreeGrafter"/>
</dbReference>
<keyword evidence="9" id="KW-0446">Lipid-binding</keyword>
<feature type="transmembrane region" description="Helical" evidence="11">
    <location>
        <begin position="31"/>
        <end position="48"/>
    </location>
</feature>
<evidence type="ECO:0000256" key="6">
    <source>
        <dbReference type="ARBA" id="ARBA00022837"/>
    </source>
</evidence>
<dbReference type="InterPro" id="IPR051634">
    <property type="entry name" value="Extended_Synaptotagmin"/>
</dbReference>
<comment type="subcellular location">
    <subcellularLocation>
        <location evidence="1">Membrane</location>
    </subcellularLocation>
</comment>
<evidence type="ECO:0000256" key="9">
    <source>
        <dbReference type="ARBA" id="ARBA00023121"/>
    </source>
</evidence>
<accession>A0A915HL53</accession>
<dbReference type="AlphaFoldDB" id="A0A915HL53"/>
<dbReference type="GO" id="GO:0035091">
    <property type="term" value="F:phosphatidylinositol binding"/>
    <property type="evidence" value="ECO:0007669"/>
    <property type="project" value="TreeGrafter"/>
</dbReference>
<dbReference type="PROSITE" id="PS51847">
    <property type="entry name" value="SMP"/>
    <property type="match status" value="1"/>
</dbReference>
<organism evidence="13 14">
    <name type="scientific">Romanomermis culicivorax</name>
    <name type="common">Nematode worm</name>
    <dbReference type="NCBI Taxonomy" id="13658"/>
    <lineage>
        <taxon>Eukaryota</taxon>
        <taxon>Metazoa</taxon>
        <taxon>Ecdysozoa</taxon>
        <taxon>Nematoda</taxon>
        <taxon>Enoplea</taxon>
        <taxon>Dorylaimia</taxon>
        <taxon>Mermithida</taxon>
        <taxon>Mermithoidea</taxon>
        <taxon>Mermithidae</taxon>
        <taxon>Romanomermis</taxon>
    </lineage>
</organism>
<dbReference type="Proteomes" id="UP000887565">
    <property type="component" value="Unplaced"/>
</dbReference>
<keyword evidence="6" id="KW-0106">Calcium</keyword>
<evidence type="ECO:0000256" key="10">
    <source>
        <dbReference type="ARBA" id="ARBA00023136"/>
    </source>
</evidence>
<keyword evidence="7 11" id="KW-1133">Transmembrane helix</keyword>
<keyword evidence="8" id="KW-0445">Lipid transport</keyword>
<sequence length="165" mass="19530">MVDLSEYLPSILGSTMLLLTCWTLGRFNYSIFWVIIFIIFNTVKSKLWQQRQKRVIALQHAAMKEKEVILAQLKDLPAWVQFPDTERVEWMNKVIFQLWPYIGEYSKWFIKEIVEPQIKAHMPNMLKSFRFEEIDIGDIPLRVSGIKVYSENVGRDKIIMDMDVA</sequence>
<dbReference type="InterPro" id="IPR039010">
    <property type="entry name" value="Synaptotagmin_SMP"/>
</dbReference>
<evidence type="ECO:0000256" key="3">
    <source>
        <dbReference type="ARBA" id="ARBA00022692"/>
    </source>
</evidence>
<evidence type="ECO:0000259" key="12">
    <source>
        <dbReference type="PROSITE" id="PS51847"/>
    </source>
</evidence>
<reference evidence="14" key="1">
    <citation type="submission" date="2022-11" db="UniProtKB">
        <authorList>
            <consortium name="WormBaseParasite"/>
        </authorList>
    </citation>
    <scope>IDENTIFICATION</scope>
</reference>
<dbReference type="GO" id="GO:0031210">
    <property type="term" value="F:phosphatidylcholine binding"/>
    <property type="evidence" value="ECO:0007669"/>
    <property type="project" value="TreeGrafter"/>
</dbReference>
<evidence type="ECO:0000256" key="1">
    <source>
        <dbReference type="ARBA" id="ARBA00004370"/>
    </source>
</evidence>
<keyword evidence="4" id="KW-0479">Metal-binding</keyword>